<keyword evidence="13" id="KW-1185">Reference proteome</keyword>
<dbReference type="GO" id="GO:0006508">
    <property type="term" value="P:proteolysis"/>
    <property type="evidence" value="ECO:0007669"/>
    <property type="project" value="UniProtKB-KW"/>
</dbReference>
<dbReference type="GO" id="GO:0016285">
    <property type="term" value="F:alanyl aminopeptidase activity"/>
    <property type="evidence" value="ECO:0007669"/>
    <property type="project" value="UniProtKB-EC"/>
</dbReference>
<evidence type="ECO:0000256" key="10">
    <source>
        <dbReference type="ARBA" id="ARBA00022833"/>
    </source>
</evidence>
<sequence>MFPRGEKTQAQQQRLANVIAHEMAHMWFGVLVTMKWWNGLWLKESFATYMASLALATNSEFEDVWENFYLRSKQSAYLADQLPTTHPIEVKVPNTAEAFSNFDSITYGKGGSVLE</sequence>
<keyword evidence="10" id="KW-0862">Zinc</keyword>
<dbReference type="RefSeq" id="WP_067156066.1">
    <property type="nucleotide sequence ID" value="NZ_FOKT01000009.1"/>
</dbReference>
<protein>
    <recommendedName>
        <fullName evidence="5">Aminopeptidase N</fullName>
        <ecNumber evidence="4">3.4.11.2</ecNumber>
    </recommendedName>
</protein>
<evidence type="ECO:0000313" key="12">
    <source>
        <dbReference type="EMBL" id="AMX03591.1"/>
    </source>
</evidence>
<evidence type="ECO:0000256" key="7">
    <source>
        <dbReference type="ARBA" id="ARBA00022670"/>
    </source>
</evidence>
<keyword evidence="8" id="KW-0479">Metal-binding</keyword>
<dbReference type="GO" id="GO:0005737">
    <property type="term" value="C:cytoplasm"/>
    <property type="evidence" value="ECO:0007669"/>
    <property type="project" value="TreeGrafter"/>
</dbReference>
<reference evidence="13" key="1">
    <citation type="submission" date="2016-03" db="EMBL/GenBank/DDBJ databases">
        <authorList>
            <person name="Lee Y.-S."/>
            <person name="Choi Y.-L."/>
        </authorList>
    </citation>
    <scope>NUCLEOTIDE SEQUENCE [LARGE SCALE GENOMIC DNA]</scope>
    <source>
        <strain evidence="13">DAU221</strain>
    </source>
</reference>
<dbReference type="EMBL" id="CP014864">
    <property type="protein sequence ID" value="AMX03591.1"/>
    <property type="molecule type" value="Genomic_DNA"/>
</dbReference>
<dbReference type="GO" id="GO:0016020">
    <property type="term" value="C:membrane"/>
    <property type="evidence" value="ECO:0007669"/>
    <property type="project" value="TreeGrafter"/>
</dbReference>
<evidence type="ECO:0000256" key="11">
    <source>
        <dbReference type="ARBA" id="ARBA00023049"/>
    </source>
</evidence>
<evidence type="ECO:0000256" key="3">
    <source>
        <dbReference type="ARBA" id="ARBA00010136"/>
    </source>
</evidence>
<proteinExistence type="inferred from homology"/>
<dbReference type="KEGG" id="mthd:A3224_14285"/>
<keyword evidence="6" id="KW-0031">Aminopeptidase</keyword>
<dbReference type="EC" id="3.4.11.2" evidence="4"/>
<dbReference type="PANTHER" id="PTHR11533:SF174">
    <property type="entry name" value="PUROMYCIN-SENSITIVE AMINOPEPTIDASE-RELATED"/>
    <property type="match status" value="1"/>
</dbReference>
<comment type="similarity">
    <text evidence="3">Belongs to the peptidase M1 family.</text>
</comment>
<comment type="cofactor">
    <cofactor evidence="2">
        <name>Zn(2+)</name>
        <dbReference type="ChEBI" id="CHEBI:29105"/>
    </cofactor>
</comment>
<evidence type="ECO:0000256" key="6">
    <source>
        <dbReference type="ARBA" id="ARBA00022438"/>
    </source>
</evidence>
<dbReference type="PANTHER" id="PTHR11533">
    <property type="entry name" value="PROTEASE M1 ZINC METALLOPROTEASE"/>
    <property type="match status" value="1"/>
</dbReference>
<dbReference type="OrthoDB" id="100605at2"/>
<evidence type="ECO:0000313" key="13">
    <source>
        <dbReference type="Proteomes" id="UP000076077"/>
    </source>
</evidence>
<dbReference type="Gene3D" id="1.10.390.10">
    <property type="entry name" value="Neutral Protease Domain 2"/>
    <property type="match status" value="1"/>
</dbReference>
<evidence type="ECO:0000256" key="5">
    <source>
        <dbReference type="ARBA" id="ARBA00015611"/>
    </source>
</evidence>
<keyword evidence="7" id="KW-0645">Protease</keyword>
<dbReference type="SUPFAM" id="SSF55486">
    <property type="entry name" value="Metalloproteases ('zincins'), catalytic domain"/>
    <property type="match status" value="1"/>
</dbReference>
<dbReference type="STRING" id="252514.A3224_14285"/>
<dbReference type="GO" id="GO:0043171">
    <property type="term" value="P:peptide catabolic process"/>
    <property type="evidence" value="ECO:0007669"/>
    <property type="project" value="TreeGrafter"/>
</dbReference>
<dbReference type="PRINTS" id="PR00756">
    <property type="entry name" value="ALADIPTASE"/>
</dbReference>
<dbReference type="GO" id="GO:0070006">
    <property type="term" value="F:metalloaminopeptidase activity"/>
    <property type="evidence" value="ECO:0007669"/>
    <property type="project" value="TreeGrafter"/>
</dbReference>
<dbReference type="InterPro" id="IPR014782">
    <property type="entry name" value="Peptidase_M1_dom"/>
</dbReference>
<dbReference type="Pfam" id="PF01433">
    <property type="entry name" value="Peptidase_M1"/>
    <property type="match status" value="1"/>
</dbReference>
<dbReference type="AlphaFoldDB" id="A0A143HQ17"/>
<dbReference type="GO" id="GO:0008270">
    <property type="term" value="F:zinc ion binding"/>
    <property type="evidence" value="ECO:0007669"/>
    <property type="project" value="InterPro"/>
</dbReference>
<dbReference type="InterPro" id="IPR027268">
    <property type="entry name" value="Peptidase_M4/M1_CTD_sf"/>
</dbReference>
<gene>
    <name evidence="12" type="ORF">A3224_14285</name>
</gene>
<dbReference type="GO" id="GO:0042277">
    <property type="term" value="F:peptide binding"/>
    <property type="evidence" value="ECO:0007669"/>
    <property type="project" value="TreeGrafter"/>
</dbReference>
<evidence type="ECO:0000256" key="2">
    <source>
        <dbReference type="ARBA" id="ARBA00001947"/>
    </source>
</evidence>
<dbReference type="InterPro" id="IPR001930">
    <property type="entry name" value="Peptidase_M1"/>
</dbReference>
<keyword evidence="9" id="KW-0378">Hydrolase</keyword>
<name>A0A143HQ17_MICTH</name>
<evidence type="ECO:0000256" key="8">
    <source>
        <dbReference type="ARBA" id="ARBA00022723"/>
    </source>
</evidence>
<dbReference type="Proteomes" id="UP000076077">
    <property type="component" value="Chromosome"/>
</dbReference>
<dbReference type="InterPro" id="IPR050344">
    <property type="entry name" value="Peptidase_M1_aminopeptidases"/>
</dbReference>
<comment type="catalytic activity">
    <reaction evidence="1">
        <text>Release of an N-terminal amino acid, Xaa-|-Yaa- from a peptide, amide or arylamide. Xaa is preferably Ala, but may be most amino acids including Pro (slow action). When a terminal hydrophobic residue is followed by a prolyl residue, the two may be released as an intact Xaa-Pro dipeptide.</text>
        <dbReference type="EC" id="3.4.11.2"/>
    </reaction>
</comment>
<evidence type="ECO:0000256" key="1">
    <source>
        <dbReference type="ARBA" id="ARBA00000098"/>
    </source>
</evidence>
<evidence type="ECO:0000256" key="9">
    <source>
        <dbReference type="ARBA" id="ARBA00022801"/>
    </source>
</evidence>
<keyword evidence="11" id="KW-0482">Metalloprotease</keyword>
<dbReference type="GO" id="GO:0005615">
    <property type="term" value="C:extracellular space"/>
    <property type="evidence" value="ECO:0007669"/>
    <property type="project" value="TreeGrafter"/>
</dbReference>
<accession>A0A143HQ17</accession>
<evidence type="ECO:0000256" key="4">
    <source>
        <dbReference type="ARBA" id="ARBA00012564"/>
    </source>
</evidence>
<organism evidence="12 13">
    <name type="scientific">Microbulbifer thermotolerans</name>
    <dbReference type="NCBI Taxonomy" id="252514"/>
    <lineage>
        <taxon>Bacteria</taxon>
        <taxon>Pseudomonadati</taxon>
        <taxon>Pseudomonadota</taxon>
        <taxon>Gammaproteobacteria</taxon>
        <taxon>Cellvibrionales</taxon>
        <taxon>Microbulbiferaceae</taxon>
        <taxon>Microbulbifer</taxon>
    </lineage>
</organism>